<accession>A0ABS4IR79</accession>
<sequence>MNVHEAITKHSTNQHLHIVRFLELDEQREQAIDACLAQCRSGQPFSVAPINAVTAAIIEHAKHGISPLRSYVTEEMVSDLVAREKN</sequence>
<gene>
    <name evidence="1" type="ORF">J2Z66_001676</name>
</gene>
<evidence type="ECO:0000313" key="2">
    <source>
        <dbReference type="Proteomes" id="UP001519287"/>
    </source>
</evidence>
<dbReference type="Pfam" id="PF10752">
    <property type="entry name" value="DUF2533"/>
    <property type="match status" value="1"/>
</dbReference>
<dbReference type="RefSeq" id="WP_209970831.1">
    <property type="nucleotide sequence ID" value="NZ_JAGGLB010000003.1"/>
</dbReference>
<keyword evidence="2" id="KW-1185">Reference proteome</keyword>
<name>A0ABS4IR79_9BACL</name>
<proteinExistence type="predicted"/>
<evidence type="ECO:0000313" key="1">
    <source>
        <dbReference type="EMBL" id="MBP1990078.1"/>
    </source>
</evidence>
<comment type="caution">
    <text evidence="1">The sequence shown here is derived from an EMBL/GenBank/DDBJ whole genome shotgun (WGS) entry which is preliminary data.</text>
</comment>
<protein>
    <recommendedName>
        <fullName evidence="3">DUF2533 family protein</fullName>
    </recommendedName>
</protein>
<dbReference type="InterPro" id="IPR019688">
    <property type="entry name" value="DUF2533"/>
</dbReference>
<organism evidence="1 2">
    <name type="scientific">Paenibacillus eucommiae</name>
    <dbReference type="NCBI Taxonomy" id="1355755"/>
    <lineage>
        <taxon>Bacteria</taxon>
        <taxon>Bacillati</taxon>
        <taxon>Bacillota</taxon>
        <taxon>Bacilli</taxon>
        <taxon>Bacillales</taxon>
        <taxon>Paenibacillaceae</taxon>
        <taxon>Paenibacillus</taxon>
    </lineage>
</organism>
<reference evidence="1 2" key="1">
    <citation type="submission" date="2021-03" db="EMBL/GenBank/DDBJ databases">
        <title>Genomic Encyclopedia of Type Strains, Phase IV (KMG-IV): sequencing the most valuable type-strain genomes for metagenomic binning, comparative biology and taxonomic classification.</title>
        <authorList>
            <person name="Goeker M."/>
        </authorList>
    </citation>
    <scope>NUCLEOTIDE SEQUENCE [LARGE SCALE GENOMIC DNA]</scope>
    <source>
        <strain evidence="1 2">DSM 26048</strain>
    </source>
</reference>
<dbReference type="EMBL" id="JAGGLB010000003">
    <property type="protein sequence ID" value="MBP1990078.1"/>
    <property type="molecule type" value="Genomic_DNA"/>
</dbReference>
<dbReference type="Proteomes" id="UP001519287">
    <property type="component" value="Unassembled WGS sequence"/>
</dbReference>
<evidence type="ECO:0008006" key="3">
    <source>
        <dbReference type="Google" id="ProtNLM"/>
    </source>
</evidence>